<dbReference type="EMBL" id="WKFB01000098">
    <property type="protein sequence ID" value="KAF6735968.1"/>
    <property type="molecule type" value="Genomic_DNA"/>
</dbReference>
<name>A0A834FKN6_ORYME</name>
<accession>A0A834FKN6</accession>
<feature type="region of interest" description="Disordered" evidence="1">
    <location>
        <begin position="13"/>
        <end position="37"/>
    </location>
</feature>
<proteinExistence type="predicted"/>
<protein>
    <submittedName>
        <fullName evidence="2">Uncharacterized protein</fullName>
    </submittedName>
</protein>
<reference evidence="2" key="1">
    <citation type="journal article" name="BMC Genomics">
        <title>Long-read sequencing and de novo genome assembly of marine medaka (Oryzias melastigma).</title>
        <authorList>
            <person name="Liang P."/>
            <person name="Saqib H.S.A."/>
            <person name="Ni X."/>
            <person name="Shen Y."/>
        </authorList>
    </citation>
    <scope>NUCLEOTIDE SEQUENCE</scope>
    <source>
        <strain evidence="2">Bigg-433</strain>
    </source>
</reference>
<dbReference type="Proteomes" id="UP000646548">
    <property type="component" value="Unassembled WGS sequence"/>
</dbReference>
<dbReference type="AlphaFoldDB" id="A0A834FKN6"/>
<organism evidence="2 3">
    <name type="scientific">Oryzias melastigma</name>
    <name type="common">Marine medaka</name>
    <dbReference type="NCBI Taxonomy" id="30732"/>
    <lineage>
        <taxon>Eukaryota</taxon>
        <taxon>Metazoa</taxon>
        <taxon>Chordata</taxon>
        <taxon>Craniata</taxon>
        <taxon>Vertebrata</taxon>
        <taxon>Euteleostomi</taxon>
        <taxon>Actinopterygii</taxon>
        <taxon>Neopterygii</taxon>
        <taxon>Teleostei</taxon>
        <taxon>Neoteleostei</taxon>
        <taxon>Acanthomorphata</taxon>
        <taxon>Ovalentaria</taxon>
        <taxon>Atherinomorphae</taxon>
        <taxon>Beloniformes</taxon>
        <taxon>Adrianichthyidae</taxon>
        <taxon>Oryziinae</taxon>
        <taxon>Oryzias</taxon>
    </lineage>
</organism>
<comment type="caution">
    <text evidence="2">The sequence shown here is derived from an EMBL/GenBank/DDBJ whole genome shotgun (WGS) entry which is preliminary data.</text>
</comment>
<evidence type="ECO:0000256" key="1">
    <source>
        <dbReference type="SAM" id="MobiDB-lite"/>
    </source>
</evidence>
<evidence type="ECO:0000313" key="2">
    <source>
        <dbReference type="EMBL" id="KAF6735968.1"/>
    </source>
</evidence>
<gene>
    <name evidence="2" type="ORF">FQA47_020246</name>
</gene>
<evidence type="ECO:0000313" key="3">
    <source>
        <dbReference type="Proteomes" id="UP000646548"/>
    </source>
</evidence>
<sequence>MNGAVVFCTGTAKEEQSGGLQTDSLLDQWGSPAPHTGRERATVLTAELGAGNRERMQERGIAGRESFLNGSVLLDSGASQPHDL</sequence>